<accession>A0A3S3NIZ6</accession>
<gene>
    <name evidence="1" type="ORF">CKAN_02544700</name>
</gene>
<dbReference type="Proteomes" id="UP000283530">
    <property type="component" value="Unassembled WGS sequence"/>
</dbReference>
<dbReference type="EMBL" id="QPKB01000012">
    <property type="protein sequence ID" value="RWR96081.1"/>
    <property type="molecule type" value="Genomic_DNA"/>
</dbReference>
<comment type="caution">
    <text evidence="1">The sequence shown here is derived from an EMBL/GenBank/DDBJ whole genome shotgun (WGS) entry which is preliminary data.</text>
</comment>
<sequence>MEEFFEAVACWRENGRCVHLSSSISAPGRDQYHQLGRNRLGHALARISSATTSYLLPRPGFPTDLHPIWSLLGEAPSRHISWAPVSSPSPRLRANSITGSRLAR</sequence>
<evidence type="ECO:0000313" key="1">
    <source>
        <dbReference type="EMBL" id="RWR96081.1"/>
    </source>
</evidence>
<evidence type="ECO:0000313" key="2">
    <source>
        <dbReference type="Proteomes" id="UP000283530"/>
    </source>
</evidence>
<dbReference type="AlphaFoldDB" id="A0A3S3NIZ6"/>
<name>A0A3S3NIZ6_9MAGN</name>
<reference evidence="1 2" key="1">
    <citation type="journal article" date="2019" name="Nat. Plants">
        <title>Stout camphor tree genome fills gaps in understanding of flowering plant genome evolution.</title>
        <authorList>
            <person name="Chaw S.M."/>
            <person name="Liu Y.C."/>
            <person name="Wu Y.W."/>
            <person name="Wang H.Y."/>
            <person name="Lin C.I."/>
            <person name="Wu C.S."/>
            <person name="Ke H.M."/>
            <person name="Chang L.Y."/>
            <person name="Hsu C.Y."/>
            <person name="Yang H.T."/>
            <person name="Sudianto E."/>
            <person name="Hsu M.H."/>
            <person name="Wu K.P."/>
            <person name="Wang L.N."/>
            <person name="Leebens-Mack J.H."/>
            <person name="Tsai I.J."/>
        </authorList>
    </citation>
    <scope>NUCLEOTIDE SEQUENCE [LARGE SCALE GENOMIC DNA]</scope>
    <source>
        <strain evidence="2">cv. Chaw 1501</strain>
        <tissue evidence="1">Young leaves</tissue>
    </source>
</reference>
<proteinExistence type="predicted"/>
<organism evidence="1 2">
    <name type="scientific">Cinnamomum micranthum f. kanehirae</name>
    <dbReference type="NCBI Taxonomy" id="337451"/>
    <lineage>
        <taxon>Eukaryota</taxon>
        <taxon>Viridiplantae</taxon>
        <taxon>Streptophyta</taxon>
        <taxon>Embryophyta</taxon>
        <taxon>Tracheophyta</taxon>
        <taxon>Spermatophyta</taxon>
        <taxon>Magnoliopsida</taxon>
        <taxon>Magnoliidae</taxon>
        <taxon>Laurales</taxon>
        <taxon>Lauraceae</taxon>
        <taxon>Cinnamomum</taxon>
    </lineage>
</organism>
<keyword evidence="2" id="KW-1185">Reference proteome</keyword>
<protein>
    <submittedName>
        <fullName evidence="1">Uncharacterized protein</fullName>
    </submittedName>
</protein>